<dbReference type="PANTHER" id="PTHR38899:SF2">
    <property type="entry name" value="FCP1 HOMOLOGY DOMAIN-CONTAINING PROTEIN"/>
    <property type="match status" value="1"/>
</dbReference>
<protein>
    <recommendedName>
        <fullName evidence="3">Protein kinase</fullName>
    </recommendedName>
</protein>
<proteinExistence type="predicted"/>
<dbReference type="Proteomes" id="UP000198211">
    <property type="component" value="Unassembled WGS sequence"/>
</dbReference>
<dbReference type="OrthoDB" id="443932at2759"/>
<gene>
    <name evidence="1" type="ORF">PHMEG_0004474</name>
</gene>
<evidence type="ECO:0000313" key="1">
    <source>
        <dbReference type="EMBL" id="OWZ21046.1"/>
    </source>
</evidence>
<name>A0A225WTU1_9STRA</name>
<reference evidence="2" key="1">
    <citation type="submission" date="2017-03" db="EMBL/GenBank/DDBJ databases">
        <title>Phytopthora megakarya and P. palmivora, two closely related causual agents of cacao black pod achieved similar genome size and gene model numbers by different mechanisms.</title>
        <authorList>
            <person name="Ali S."/>
            <person name="Shao J."/>
            <person name="Larry D.J."/>
            <person name="Kronmiller B."/>
            <person name="Shen D."/>
            <person name="Strem M.D."/>
            <person name="Melnick R.L."/>
            <person name="Guiltinan M.J."/>
            <person name="Tyler B.M."/>
            <person name="Meinhardt L.W."/>
            <person name="Bailey B.A."/>
        </authorList>
    </citation>
    <scope>NUCLEOTIDE SEQUENCE [LARGE SCALE GENOMIC DNA]</scope>
    <source>
        <strain evidence="2">zdho120</strain>
    </source>
</reference>
<sequence>MGVSRVVNTSVREEAAPSQALEQHVAPAPLIILDWDDTILPNTHLTKLGFSSEDEAFEVPEHCVPLLEELTREVESFLTACLKIGPCCIVTNGLFGWVERSCQRFLPSVVPLLEQMTIVSARSNFESVYPDRPIEWKIAVYRDLLAKRGFMQQPLVETHGVYVQQQERLPQQVIALGDSQVDRCAIQYVARRTPNTQLKSIKLLDNPSITQLQKQLHLLGVFLVQLSGHDEALDLELSNEMLQ</sequence>
<comment type="caution">
    <text evidence="1">The sequence shown here is derived from an EMBL/GenBank/DDBJ whole genome shotgun (WGS) entry which is preliminary data.</text>
</comment>
<evidence type="ECO:0000313" key="2">
    <source>
        <dbReference type="Proteomes" id="UP000198211"/>
    </source>
</evidence>
<accession>A0A225WTU1</accession>
<dbReference type="PANTHER" id="PTHR38899">
    <property type="entry name" value="DOMAIN OOKINETE PROTEIN, PUTATIVE-RELATED"/>
    <property type="match status" value="1"/>
</dbReference>
<dbReference type="EMBL" id="NBNE01000264">
    <property type="protein sequence ID" value="OWZ21046.1"/>
    <property type="molecule type" value="Genomic_DNA"/>
</dbReference>
<organism evidence="1 2">
    <name type="scientific">Phytophthora megakarya</name>
    <dbReference type="NCBI Taxonomy" id="4795"/>
    <lineage>
        <taxon>Eukaryota</taxon>
        <taxon>Sar</taxon>
        <taxon>Stramenopiles</taxon>
        <taxon>Oomycota</taxon>
        <taxon>Peronosporomycetes</taxon>
        <taxon>Peronosporales</taxon>
        <taxon>Peronosporaceae</taxon>
        <taxon>Phytophthora</taxon>
    </lineage>
</organism>
<keyword evidence="2" id="KW-1185">Reference proteome</keyword>
<dbReference type="AlphaFoldDB" id="A0A225WTU1"/>
<evidence type="ECO:0008006" key="3">
    <source>
        <dbReference type="Google" id="ProtNLM"/>
    </source>
</evidence>